<dbReference type="KEGG" id="vcy:IX92_20315"/>
<evidence type="ECO:0000313" key="2">
    <source>
        <dbReference type="Proteomes" id="UP000030081"/>
    </source>
</evidence>
<accession>A0AAN0SHD7</accession>
<organism evidence="1 2">
    <name type="scientific">Vibrio coralliilyticus</name>
    <dbReference type="NCBI Taxonomy" id="190893"/>
    <lineage>
        <taxon>Bacteria</taxon>
        <taxon>Pseudomonadati</taxon>
        <taxon>Pseudomonadota</taxon>
        <taxon>Gammaproteobacteria</taxon>
        <taxon>Vibrionales</taxon>
        <taxon>Vibrionaceae</taxon>
        <taxon>Vibrio</taxon>
    </lineage>
</organism>
<dbReference type="AlphaFoldDB" id="A0AAN0SHD7"/>
<dbReference type="RefSeq" id="WP_043010316.1">
    <property type="nucleotide sequence ID" value="NZ_CP009618.1"/>
</dbReference>
<keyword evidence="2" id="KW-1185">Reference proteome</keyword>
<dbReference type="Proteomes" id="UP000030081">
    <property type="component" value="Chromosome 2"/>
</dbReference>
<protein>
    <submittedName>
        <fullName evidence="1">Uncharacterized protein</fullName>
    </submittedName>
</protein>
<reference evidence="1 2" key="1">
    <citation type="submission" date="2014-10" db="EMBL/GenBank/DDBJ databases">
        <title>The Complete Genome Sequence for the Shellfish Pathogen Vibrio coralliilyticus RE98 Isolated from a Shellfish Hatchery.</title>
        <authorList>
            <person name="Richards G.P."/>
            <person name="Bono J.L."/>
            <person name="Watson M.A."/>
            <person name="Needleman D.S."/>
        </authorList>
    </citation>
    <scope>NUCLEOTIDE SEQUENCE [LARGE SCALE GENOMIC DNA]</scope>
    <source>
        <strain evidence="1 2">RE98</strain>
    </source>
</reference>
<evidence type="ECO:0000313" key="1">
    <source>
        <dbReference type="EMBL" id="AIW21356.1"/>
    </source>
</evidence>
<sequence>MITVQVQSDSDIPNLASGSMPNLLTVPDSLTNALSLDRLRVVDGALVDAADYSRFYIDAVGVKHIEQHDETWQEIECGYSDVLIKDGSAWRLKTEKDVYQEQYKAVDDKRQSEYTQRVRPYLEEAEIKKHMGDQSEYTRLMDLAVQERETIQTENPWPEPPTE</sequence>
<proteinExistence type="predicted"/>
<name>A0AAN0SHD7_9VIBR</name>
<gene>
    <name evidence="1" type="ORF">IX92_20315</name>
</gene>
<dbReference type="EMBL" id="CP009618">
    <property type="protein sequence ID" value="AIW21356.1"/>
    <property type="molecule type" value="Genomic_DNA"/>
</dbReference>